<dbReference type="InterPro" id="IPR017972">
    <property type="entry name" value="Cyt_P450_CS"/>
</dbReference>
<dbReference type="SUPFAM" id="SSF48264">
    <property type="entry name" value="Cytochrome P450"/>
    <property type="match status" value="1"/>
</dbReference>
<name>A0A127M918_9GAMM</name>
<dbReference type="PANTHER" id="PTHR46696:SF1">
    <property type="entry name" value="CYTOCHROME P450 YJIB-RELATED"/>
    <property type="match status" value="1"/>
</dbReference>
<dbReference type="PANTHER" id="PTHR46696">
    <property type="entry name" value="P450, PUTATIVE (EUROFUNG)-RELATED"/>
    <property type="match status" value="1"/>
</dbReference>
<dbReference type="GO" id="GO:0004497">
    <property type="term" value="F:monooxygenase activity"/>
    <property type="evidence" value="ECO:0007669"/>
    <property type="project" value="UniProtKB-KW"/>
</dbReference>
<dbReference type="PRINTS" id="PR00359">
    <property type="entry name" value="BP450"/>
</dbReference>
<dbReference type="KEGG" id="zal:AZF00_16175"/>
<gene>
    <name evidence="4" type="ORF">AZF00_16175</name>
</gene>
<dbReference type="InterPro" id="IPR036396">
    <property type="entry name" value="Cyt_P450_sf"/>
</dbReference>
<dbReference type="InterPro" id="IPR002397">
    <property type="entry name" value="Cyt_P450_B"/>
</dbReference>
<keyword evidence="3" id="KW-0479">Metal-binding</keyword>
<proteinExistence type="inferred from homology"/>
<dbReference type="InterPro" id="IPR001128">
    <property type="entry name" value="Cyt_P450"/>
</dbReference>
<evidence type="ECO:0000256" key="1">
    <source>
        <dbReference type="ARBA" id="ARBA00001971"/>
    </source>
</evidence>
<keyword evidence="3" id="KW-0408">Iron</keyword>
<dbReference type="STRING" id="1470434.AZF00_16175"/>
<comment type="similarity">
    <text evidence="2 3">Belongs to the cytochrome P450 family.</text>
</comment>
<dbReference type="AlphaFoldDB" id="A0A127M918"/>
<dbReference type="Proteomes" id="UP000074119">
    <property type="component" value="Chromosome"/>
</dbReference>
<keyword evidence="3" id="KW-0503">Monooxygenase</keyword>
<dbReference type="Pfam" id="PF00067">
    <property type="entry name" value="p450"/>
    <property type="match status" value="1"/>
</dbReference>
<dbReference type="GO" id="GO:0005506">
    <property type="term" value="F:iron ion binding"/>
    <property type="evidence" value="ECO:0007669"/>
    <property type="project" value="InterPro"/>
</dbReference>
<reference evidence="4 5" key="1">
    <citation type="submission" date="2015-12" db="EMBL/GenBank/DDBJ databases">
        <authorList>
            <person name="Shamseldin A."/>
            <person name="Moawad H."/>
            <person name="Abd El-Rahim W.M."/>
            <person name="Sadowsky M.J."/>
        </authorList>
    </citation>
    <scope>NUCLEOTIDE SEQUENCE [LARGE SCALE GENOMIC DNA]</scope>
    <source>
        <strain evidence="4 5">SM2</strain>
    </source>
</reference>
<keyword evidence="3" id="KW-0349">Heme</keyword>
<sequence length="412" mass="46623">MLKYIRAKFRPANISHTAAPPTLAVIDPYSQAFIDSPYSALEQLRHHSPVHRCTSGSWLLSRHRDISAALADPRLSNTPSDYAVVNQRHRDRYTCADVANNTLPFMDAPQHTEARRNIARVFHEQLRRASLQSNLPTDTPSDLLHDFATPLCTKTLCSLFGIAPRQQTAELDRQLKLWANWFFSLFSAIPSQQHRQQLDAELHSFRQFCSGLLNQKRQHPSDDLPSALAQLHDQTPSISDTFMADNCMLLLADGLNADYAIANALHCLLQQPEKINQLRAKPELIPAAADELLRFDSPVLFIARRALEDIQLHDQLITENSGVLLMLAAANRDPDVFTDANTLNFEREAKPYLSFGRGQHGCIGRVLVKQLLELSLRWLISEAPNFALVRTQPLWQHQAGHRWLQDLPVKIP</sequence>
<dbReference type="RefSeq" id="WP_008252188.1">
    <property type="nucleotide sequence ID" value="NZ_CP014544.1"/>
</dbReference>
<evidence type="ECO:0000313" key="5">
    <source>
        <dbReference type="Proteomes" id="UP000074119"/>
    </source>
</evidence>
<comment type="cofactor">
    <cofactor evidence="1">
        <name>heme</name>
        <dbReference type="ChEBI" id="CHEBI:30413"/>
    </cofactor>
</comment>
<dbReference type="PROSITE" id="PS00086">
    <property type="entry name" value="CYTOCHROME_P450"/>
    <property type="match status" value="1"/>
</dbReference>
<dbReference type="EMBL" id="CP014544">
    <property type="protein sequence ID" value="AMO69741.1"/>
    <property type="molecule type" value="Genomic_DNA"/>
</dbReference>
<evidence type="ECO:0008006" key="6">
    <source>
        <dbReference type="Google" id="ProtNLM"/>
    </source>
</evidence>
<protein>
    <recommendedName>
        <fullName evidence="6">Cytochrome P450</fullName>
    </recommendedName>
</protein>
<accession>A0A127M918</accession>
<evidence type="ECO:0000256" key="3">
    <source>
        <dbReference type="RuleBase" id="RU000461"/>
    </source>
</evidence>
<keyword evidence="3" id="KW-0560">Oxidoreductase</keyword>
<organism evidence="4 5">
    <name type="scientific">Zhongshania aliphaticivorans</name>
    <dbReference type="NCBI Taxonomy" id="1470434"/>
    <lineage>
        <taxon>Bacteria</taxon>
        <taxon>Pseudomonadati</taxon>
        <taxon>Pseudomonadota</taxon>
        <taxon>Gammaproteobacteria</taxon>
        <taxon>Cellvibrionales</taxon>
        <taxon>Spongiibacteraceae</taxon>
        <taxon>Zhongshania</taxon>
    </lineage>
</organism>
<dbReference type="Gene3D" id="1.10.630.10">
    <property type="entry name" value="Cytochrome P450"/>
    <property type="match status" value="1"/>
</dbReference>
<evidence type="ECO:0000256" key="2">
    <source>
        <dbReference type="ARBA" id="ARBA00010617"/>
    </source>
</evidence>
<dbReference type="GO" id="GO:0016705">
    <property type="term" value="F:oxidoreductase activity, acting on paired donors, with incorporation or reduction of molecular oxygen"/>
    <property type="evidence" value="ECO:0007669"/>
    <property type="project" value="InterPro"/>
</dbReference>
<dbReference type="GO" id="GO:0020037">
    <property type="term" value="F:heme binding"/>
    <property type="evidence" value="ECO:0007669"/>
    <property type="project" value="InterPro"/>
</dbReference>
<evidence type="ECO:0000313" key="4">
    <source>
        <dbReference type="EMBL" id="AMO69741.1"/>
    </source>
</evidence>